<gene>
    <name evidence="1" type="ORF">O1611_g6360</name>
</gene>
<accession>A0ACC2JIS8</accession>
<organism evidence="1 2">
    <name type="scientific">Lasiodiplodia mahajangana</name>
    <dbReference type="NCBI Taxonomy" id="1108764"/>
    <lineage>
        <taxon>Eukaryota</taxon>
        <taxon>Fungi</taxon>
        <taxon>Dikarya</taxon>
        <taxon>Ascomycota</taxon>
        <taxon>Pezizomycotina</taxon>
        <taxon>Dothideomycetes</taxon>
        <taxon>Dothideomycetes incertae sedis</taxon>
        <taxon>Botryosphaeriales</taxon>
        <taxon>Botryosphaeriaceae</taxon>
        <taxon>Lasiodiplodia</taxon>
    </lineage>
</organism>
<dbReference type="EMBL" id="JAPUUL010001488">
    <property type="protein sequence ID" value="KAJ8127277.1"/>
    <property type="molecule type" value="Genomic_DNA"/>
</dbReference>
<protein>
    <submittedName>
        <fullName evidence="1">Uncharacterized protein</fullName>
    </submittedName>
</protein>
<reference evidence="1" key="1">
    <citation type="submission" date="2022-12" db="EMBL/GenBank/DDBJ databases">
        <title>Genome Sequence of Lasiodiplodia mahajangana.</title>
        <authorList>
            <person name="Buettner E."/>
        </authorList>
    </citation>
    <scope>NUCLEOTIDE SEQUENCE</scope>
    <source>
        <strain evidence="1">VT137</strain>
    </source>
</reference>
<evidence type="ECO:0000313" key="1">
    <source>
        <dbReference type="EMBL" id="KAJ8127277.1"/>
    </source>
</evidence>
<sequence length="331" mass="37485">MVLDNAAAAYATKSGIKGKFSKVKVCIERQSDTIESATHLVQDVGYTKHIVGTLTFLLQAFKQTSKVPEEVIERLRKKFGLPIEEYVVMYSAKSKVVEAAMSLYVTILKVIEVIGYYTKHIVIKGIKAAWDGEKHEESLLSCLEKITNGSKELMDEADTAHKQVTNKIAEDVEALPELVEEGLKQHLDTLSKDHIIAMEAKHEKQKQLLQHEIEKRDVISRGQDRPEQIMKSSQLREWLVQANSKELLVHGTCEPLPVSPISFFCAVSLQDLRGTERLKSVAFFCGCHPYDDYGRARTLIMSLLAQFLQQQRFDLSFIDYETAYWMDGGDT</sequence>
<proteinExistence type="predicted"/>
<keyword evidence="2" id="KW-1185">Reference proteome</keyword>
<name>A0ACC2JIS8_9PEZI</name>
<dbReference type="Proteomes" id="UP001153332">
    <property type="component" value="Unassembled WGS sequence"/>
</dbReference>
<evidence type="ECO:0000313" key="2">
    <source>
        <dbReference type="Proteomes" id="UP001153332"/>
    </source>
</evidence>
<comment type="caution">
    <text evidence="1">The sequence shown here is derived from an EMBL/GenBank/DDBJ whole genome shotgun (WGS) entry which is preliminary data.</text>
</comment>